<keyword evidence="2" id="KW-1185">Reference proteome</keyword>
<evidence type="ECO:0000313" key="2">
    <source>
        <dbReference type="Proteomes" id="UP000534294"/>
    </source>
</evidence>
<protein>
    <submittedName>
        <fullName evidence="1">Uncharacterized protein</fullName>
    </submittedName>
</protein>
<dbReference type="AlphaFoldDB" id="A0A7W8DQN7"/>
<dbReference type="Proteomes" id="UP000534294">
    <property type="component" value="Unassembled WGS sequence"/>
</dbReference>
<sequence length="78" mass="8597">MPPLPPGLVIASLLSVLPAQHDHFITDIRSVPVHPWSGATPSLFILPHFCPTETMLTWDSPGPLQKNEPMDLSNHVRP</sequence>
<name>A0A7W8DQN7_9BACT</name>
<evidence type="ECO:0000313" key="1">
    <source>
        <dbReference type="EMBL" id="MBB5038522.1"/>
    </source>
</evidence>
<reference evidence="1 2" key="1">
    <citation type="submission" date="2020-08" db="EMBL/GenBank/DDBJ databases">
        <title>Genomic Encyclopedia of Type Strains, Phase IV (KMG-IV): sequencing the most valuable type-strain genomes for metagenomic binning, comparative biology and taxonomic classification.</title>
        <authorList>
            <person name="Goeker M."/>
        </authorList>
    </citation>
    <scope>NUCLEOTIDE SEQUENCE [LARGE SCALE GENOMIC DNA]</scope>
    <source>
        <strain evidence="1 2">DSM 12251</strain>
    </source>
</reference>
<gene>
    <name evidence="1" type="ORF">HNQ64_002785</name>
</gene>
<accession>A0A7W8DQN7</accession>
<organism evidence="1 2">
    <name type="scientific">Prosthecobacter dejongeii</name>
    <dbReference type="NCBI Taxonomy" id="48465"/>
    <lineage>
        <taxon>Bacteria</taxon>
        <taxon>Pseudomonadati</taxon>
        <taxon>Verrucomicrobiota</taxon>
        <taxon>Verrucomicrobiia</taxon>
        <taxon>Verrucomicrobiales</taxon>
        <taxon>Verrucomicrobiaceae</taxon>
        <taxon>Prosthecobacter</taxon>
    </lineage>
</organism>
<proteinExistence type="predicted"/>
<comment type="caution">
    <text evidence="1">The sequence shown here is derived from an EMBL/GenBank/DDBJ whole genome shotgun (WGS) entry which is preliminary data.</text>
</comment>
<dbReference type="EMBL" id="JACHIF010000005">
    <property type="protein sequence ID" value="MBB5038522.1"/>
    <property type="molecule type" value="Genomic_DNA"/>
</dbReference>